<keyword evidence="5" id="KW-0378">Hydrolase</keyword>
<dbReference type="PANTHER" id="PTHR43620:SF7">
    <property type="entry name" value="GLYCEROPHOSPHODIESTER PHOSPHODIESTERASE GDPD5-RELATED"/>
    <property type="match status" value="1"/>
</dbReference>
<reference evidence="8 9" key="1">
    <citation type="submission" date="2016-09" db="EMBL/GenBank/DDBJ databases">
        <title>Alteromonas lipolytica, a new species isolated from sea water.</title>
        <authorList>
            <person name="Wu Y.-H."/>
            <person name="Cheng H."/>
            <person name="Xu X.-W."/>
        </authorList>
    </citation>
    <scope>NUCLEOTIDE SEQUENCE [LARGE SCALE GENOMIC DNA]</scope>
    <source>
        <strain evidence="8 9">JW12</strain>
    </source>
</reference>
<organism evidence="8 9">
    <name type="scientific">Alteromonas lipolytica</name>
    <dbReference type="NCBI Taxonomy" id="1856405"/>
    <lineage>
        <taxon>Bacteria</taxon>
        <taxon>Pseudomonadati</taxon>
        <taxon>Pseudomonadota</taxon>
        <taxon>Gammaproteobacteria</taxon>
        <taxon>Alteromonadales</taxon>
        <taxon>Alteromonadaceae</taxon>
        <taxon>Alteromonas/Salinimonas group</taxon>
        <taxon>Alteromonas</taxon>
    </lineage>
</organism>
<evidence type="ECO:0000256" key="2">
    <source>
        <dbReference type="ARBA" id="ARBA00012247"/>
    </source>
</evidence>
<dbReference type="PANTHER" id="PTHR43620">
    <property type="entry name" value="GLYCEROPHOSPHORYL DIESTER PHOSPHODIESTERASE"/>
    <property type="match status" value="1"/>
</dbReference>
<protein>
    <recommendedName>
        <fullName evidence="2">glycerophosphodiester phosphodiesterase</fullName>
        <ecNumber evidence="2">3.1.4.46</ecNumber>
    </recommendedName>
</protein>
<dbReference type="AlphaFoldDB" id="A0A1E8FJI4"/>
<accession>A0A1E8FJI4</accession>
<feature type="domain" description="GP-PDE" evidence="7">
    <location>
        <begin position="9"/>
        <end position="314"/>
    </location>
</feature>
<dbReference type="EC" id="3.1.4.46" evidence="2"/>
<dbReference type="Proteomes" id="UP000176037">
    <property type="component" value="Unassembled WGS sequence"/>
</dbReference>
<dbReference type="Pfam" id="PF03009">
    <property type="entry name" value="GDPD"/>
    <property type="match status" value="1"/>
</dbReference>
<keyword evidence="4" id="KW-0319">Glycerol metabolism</keyword>
<evidence type="ECO:0000313" key="9">
    <source>
        <dbReference type="Proteomes" id="UP000176037"/>
    </source>
</evidence>
<dbReference type="Gene3D" id="3.20.20.190">
    <property type="entry name" value="Phosphatidylinositol (PI) phosphodiesterase"/>
    <property type="match status" value="1"/>
</dbReference>
<keyword evidence="3" id="KW-0732">Signal</keyword>
<dbReference type="GO" id="GO:0008889">
    <property type="term" value="F:glycerophosphodiester phosphodiesterase activity"/>
    <property type="evidence" value="ECO:0007669"/>
    <property type="project" value="UniProtKB-EC"/>
</dbReference>
<gene>
    <name evidence="8" type="ORF">BFC17_09755</name>
</gene>
<keyword evidence="9" id="KW-1185">Reference proteome</keyword>
<evidence type="ECO:0000256" key="1">
    <source>
        <dbReference type="ARBA" id="ARBA00007277"/>
    </source>
</evidence>
<evidence type="ECO:0000256" key="6">
    <source>
        <dbReference type="ARBA" id="ARBA00047512"/>
    </source>
</evidence>
<evidence type="ECO:0000256" key="5">
    <source>
        <dbReference type="ARBA" id="ARBA00022801"/>
    </source>
</evidence>
<sequence length="317" mass="35679">MISFQSLAFDIIAHRAASGYLPEHTLAAVALAHAQQPDYIEQDLVLTKDGQLVVLHDIHLETVTNVEQVFPARQRQDGRFYALDFTLAELKTLRVHERTNEKGQQVFPHRYLGSGDFTIPTFEEEITTIASLNRTTGQNVGLYAEIKSPAWHQQQGVDISKAVLKVLRQHNLDDAEANIYIQCFDFEEIKRLRDELGAKVKLVQLIAENSWNETPTNYDKLKTPEGMQAASRYVQGIGPWLAHVTTVKEGKPTMELAPWVVAAQQAGLVIHPYTFRTDALPPGIQAEQLLMLIVKKWQFEGLFTDQVPPVKAFVAAQ</sequence>
<dbReference type="InterPro" id="IPR030395">
    <property type="entry name" value="GP_PDE_dom"/>
</dbReference>
<dbReference type="GO" id="GO:0006071">
    <property type="term" value="P:glycerol metabolic process"/>
    <property type="evidence" value="ECO:0007669"/>
    <property type="project" value="UniProtKB-KW"/>
</dbReference>
<evidence type="ECO:0000256" key="4">
    <source>
        <dbReference type="ARBA" id="ARBA00022798"/>
    </source>
</evidence>
<dbReference type="OrthoDB" id="9795622at2"/>
<dbReference type="NCBIfam" id="NF008354">
    <property type="entry name" value="PRK11143.1"/>
    <property type="match status" value="1"/>
</dbReference>
<dbReference type="PROSITE" id="PS51704">
    <property type="entry name" value="GP_PDE"/>
    <property type="match status" value="1"/>
</dbReference>
<name>A0A1E8FJI4_9ALTE</name>
<dbReference type="STRING" id="1856405.BFC17_09755"/>
<comment type="similarity">
    <text evidence="1">Belongs to the glycerophosphoryl diester phosphodiesterase family.</text>
</comment>
<comment type="catalytic activity">
    <reaction evidence="6">
        <text>a sn-glycero-3-phosphodiester + H2O = an alcohol + sn-glycerol 3-phosphate + H(+)</text>
        <dbReference type="Rhea" id="RHEA:12969"/>
        <dbReference type="ChEBI" id="CHEBI:15377"/>
        <dbReference type="ChEBI" id="CHEBI:15378"/>
        <dbReference type="ChEBI" id="CHEBI:30879"/>
        <dbReference type="ChEBI" id="CHEBI:57597"/>
        <dbReference type="ChEBI" id="CHEBI:83408"/>
        <dbReference type="EC" id="3.1.4.46"/>
    </reaction>
</comment>
<evidence type="ECO:0000259" key="7">
    <source>
        <dbReference type="PROSITE" id="PS51704"/>
    </source>
</evidence>
<dbReference type="GO" id="GO:0006629">
    <property type="term" value="P:lipid metabolic process"/>
    <property type="evidence" value="ECO:0007669"/>
    <property type="project" value="InterPro"/>
</dbReference>
<dbReference type="SUPFAM" id="SSF51695">
    <property type="entry name" value="PLC-like phosphodiesterases"/>
    <property type="match status" value="1"/>
</dbReference>
<dbReference type="GO" id="GO:0042597">
    <property type="term" value="C:periplasmic space"/>
    <property type="evidence" value="ECO:0007669"/>
    <property type="project" value="TreeGrafter"/>
</dbReference>
<proteinExistence type="inferred from homology"/>
<evidence type="ECO:0000256" key="3">
    <source>
        <dbReference type="ARBA" id="ARBA00022729"/>
    </source>
</evidence>
<evidence type="ECO:0000313" key="8">
    <source>
        <dbReference type="EMBL" id="OFI36101.1"/>
    </source>
</evidence>
<comment type="caution">
    <text evidence="8">The sequence shown here is derived from an EMBL/GenBank/DDBJ whole genome shotgun (WGS) entry which is preliminary data.</text>
</comment>
<dbReference type="InterPro" id="IPR017946">
    <property type="entry name" value="PLC-like_Pdiesterase_TIM-brl"/>
</dbReference>
<dbReference type="EMBL" id="MJIC01000004">
    <property type="protein sequence ID" value="OFI36101.1"/>
    <property type="molecule type" value="Genomic_DNA"/>
</dbReference>